<keyword evidence="1" id="KW-0812">Transmembrane</keyword>
<dbReference type="AlphaFoldDB" id="A0A4U8TDJ6"/>
<dbReference type="EMBL" id="JRPK02000018">
    <property type="protein sequence ID" value="TLD98065.1"/>
    <property type="molecule type" value="Genomic_DNA"/>
</dbReference>
<name>A0A4U8TDJ6_9HELI</name>
<keyword evidence="1" id="KW-1133">Transmembrane helix</keyword>
<organism evidence="2 3">
    <name type="scientific">Helicobacter trogontum</name>
    <dbReference type="NCBI Taxonomy" id="50960"/>
    <lineage>
        <taxon>Bacteria</taxon>
        <taxon>Pseudomonadati</taxon>
        <taxon>Campylobacterota</taxon>
        <taxon>Epsilonproteobacteria</taxon>
        <taxon>Campylobacterales</taxon>
        <taxon>Helicobacteraceae</taxon>
        <taxon>Helicobacter</taxon>
    </lineage>
</organism>
<proteinExistence type="predicted"/>
<evidence type="ECO:0000313" key="2">
    <source>
        <dbReference type="EMBL" id="TLD98065.1"/>
    </source>
</evidence>
<evidence type="ECO:0008006" key="4">
    <source>
        <dbReference type="Google" id="ProtNLM"/>
    </source>
</evidence>
<reference evidence="2 3" key="1">
    <citation type="journal article" date="2014" name="Genome Announc.">
        <title>Draft genome sequences of eight enterohepatic helicobacter species isolated from both laboratory and wild rodents.</title>
        <authorList>
            <person name="Sheh A."/>
            <person name="Shen Z."/>
            <person name="Fox J.G."/>
        </authorList>
    </citation>
    <scope>NUCLEOTIDE SEQUENCE [LARGE SCALE GENOMIC DNA]</scope>
    <source>
        <strain evidence="2 3">ATCC 49310</strain>
    </source>
</reference>
<gene>
    <name evidence="2" type="ORF">LS80_006280</name>
</gene>
<sequence>MSYYSKLGIGAKIIINVGAIVGICMLTMLTIITQESTKIQSLEAEKLVSSTARAIGNTISGYINEVMLSLALSQQNIENLFTSNDSNEAIMEYNLINMVKTTKWGSYGYVYLKDSNYMGGGG</sequence>
<feature type="transmembrane region" description="Helical" evidence="1">
    <location>
        <begin position="13"/>
        <end position="32"/>
    </location>
</feature>
<keyword evidence="1" id="KW-0472">Membrane</keyword>
<protein>
    <recommendedName>
        <fullName evidence="4">Methyl-accepting chemotaxis protein</fullName>
    </recommendedName>
</protein>
<evidence type="ECO:0000256" key="1">
    <source>
        <dbReference type="SAM" id="Phobius"/>
    </source>
</evidence>
<evidence type="ECO:0000313" key="3">
    <source>
        <dbReference type="Proteomes" id="UP000029861"/>
    </source>
</evidence>
<dbReference type="Proteomes" id="UP000029861">
    <property type="component" value="Unassembled WGS sequence"/>
</dbReference>
<comment type="caution">
    <text evidence="2">The sequence shown here is derived from an EMBL/GenBank/DDBJ whole genome shotgun (WGS) entry which is preliminary data.</text>
</comment>
<accession>A0A4U8TDJ6</accession>
<dbReference type="RefSeq" id="WP_138120821.1">
    <property type="nucleotide sequence ID" value="NZ_JAXEYH010000054.1"/>
</dbReference>